<evidence type="ECO:0000313" key="2">
    <source>
        <dbReference type="EMBL" id="GAV49777.1"/>
    </source>
</evidence>
<dbReference type="eggNOG" id="ENOG502QRQ1">
    <property type="taxonomic scope" value="Eukaryota"/>
</dbReference>
<gene>
    <name evidence="2" type="ORF">ZYGR_0R00180</name>
</gene>
<reference evidence="2 3" key="1">
    <citation type="submission" date="2016-08" db="EMBL/GenBank/DDBJ databases">
        <title>Draft genome sequence of allopolyploid Zygosaccharomyces rouxii.</title>
        <authorList>
            <person name="Watanabe J."/>
            <person name="Uehara K."/>
            <person name="Mogi Y."/>
            <person name="Tsukioka Y."/>
        </authorList>
    </citation>
    <scope>NUCLEOTIDE SEQUENCE [LARGE SCALE GENOMIC DNA]</scope>
    <source>
        <strain evidence="2 3">NBRC 110957</strain>
    </source>
</reference>
<organism evidence="2 3">
    <name type="scientific">Zygosaccharomyces rouxii</name>
    <dbReference type="NCBI Taxonomy" id="4956"/>
    <lineage>
        <taxon>Eukaryota</taxon>
        <taxon>Fungi</taxon>
        <taxon>Dikarya</taxon>
        <taxon>Ascomycota</taxon>
        <taxon>Saccharomycotina</taxon>
        <taxon>Saccharomycetes</taxon>
        <taxon>Saccharomycetales</taxon>
        <taxon>Saccharomycetaceae</taxon>
        <taxon>Zygosaccharomyces</taxon>
    </lineage>
</organism>
<evidence type="ECO:0000313" key="3">
    <source>
        <dbReference type="Proteomes" id="UP000187013"/>
    </source>
</evidence>
<protein>
    <recommendedName>
        <fullName evidence="4">Karyogamy protein KAR9</fullName>
    </recommendedName>
</protein>
<dbReference type="GO" id="GO:0031578">
    <property type="term" value="P:mitotic spindle orientation checkpoint signaling"/>
    <property type="evidence" value="ECO:0007669"/>
    <property type="project" value="TreeGrafter"/>
</dbReference>
<dbReference type="Proteomes" id="UP000187013">
    <property type="component" value="Unassembled WGS sequence"/>
</dbReference>
<dbReference type="GO" id="GO:0030473">
    <property type="term" value="P:nuclear migration along microtubule"/>
    <property type="evidence" value="ECO:0007669"/>
    <property type="project" value="TreeGrafter"/>
</dbReference>
<dbReference type="OrthoDB" id="5559380at2759"/>
<feature type="region of interest" description="Disordered" evidence="1">
    <location>
        <begin position="408"/>
        <end position="427"/>
    </location>
</feature>
<dbReference type="AlphaFoldDB" id="A0A1Q3A289"/>
<name>A0A1Q3A289_ZYGRO</name>
<accession>A0A1Q3A289</accession>
<sequence length="618" mass="70509">MDSSSKPDAQFCFEQILPDLQETVTYIGNSTSLKQDHYNKLIWLSKQLTSIKNEVIRVLDVSIDEPHMLSFMEWLAKGKKAYYDLVDIVNKIEPSLSHLLDLVELVLMSPELVNECDGLFDLIEDCTALAVELKVRLNSKMPLLEASLEFDEISKDNIDTLGIVIDTNINQCFEVQEERFTSPVRHPPSFTLKHVVRLLASHTDTAEATIPTFSPIEEVLSRKYLDIKRTVSPISKSLTEILPARIDHFSKRTIIHIDHLTNLLKEKHREVLDKHNIMVKEIRELKRELVDKRWNLLFLNLNHELQSILGEIEHLESKVHDYGNNLEAQDKVKKQLRSKTNIVTKTFNVIYRALEFSLLDVEVASTTNELAQRWLDMRPQSDRVLSASSSFLEESSFDSLSSRFRSLSMGSTETADTEQSSLPPQPARGKFGALLLKKMNIKPVMVTSPTQNDVNNPFLNNLPSPKDEAISRSSSLSMEPVPQLAFKKPEAILERPETPVEKSDLLLERPETPMPDDDITSIVTSIKNHGCLEDLEVEKINYYAQMPSHIPKLQNHTSFKFNWRPPEKSNPPWAPYTFTYNNNSDGVGHLLPPTPLKDILMTKTHLLATHDNSFMTKI</sequence>
<dbReference type="GO" id="GO:0005816">
    <property type="term" value="C:spindle pole body"/>
    <property type="evidence" value="ECO:0007669"/>
    <property type="project" value="TreeGrafter"/>
</dbReference>
<dbReference type="InterPro" id="IPR013889">
    <property type="entry name" value="Karyogamy_KAR9"/>
</dbReference>
<evidence type="ECO:0008006" key="4">
    <source>
        <dbReference type="Google" id="ProtNLM"/>
    </source>
</evidence>
<dbReference type="PANTHER" id="PTHR37271">
    <property type="entry name" value="KARYOGAMY PROTEIN KAR9"/>
    <property type="match status" value="1"/>
</dbReference>
<evidence type="ECO:0000256" key="1">
    <source>
        <dbReference type="SAM" id="MobiDB-lite"/>
    </source>
</evidence>
<dbReference type="Pfam" id="PF08580">
    <property type="entry name" value="KAR9"/>
    <property type="match status" value="1"/>
</dbReference>
<dbReference type="EMBL" id="BDGX01000018">
    <property type="protein sequence ID" value="GAV49777.1"/>
    <property type="molecule type" value="Genomic_DNA"/>
</dbReference>
<dbReference type="GO" id="GO:0051293">
    <property type="term" value="P:establishment of spindle localization"/>
    <property type="evidence" value="ECO:0007669"/>
    <property type="project" value="TreeGrafter"/>
</dbReference>
<dbReference type="GO" id="GO:0043332">
    <property type="term" value="C:mating projection tip"/>
    <property type="evidence" value="ECO:0007669"/>
    <property type="project" value="TreeGrafter"/>
</dbReference>
<feature type="compositionally biased region" description="Polar residues" evidence="1">
    <location>
        <begin position="409"/>
        <end position="422"/>
    </location>
</feature>
<comment type="caution">
    <text evidence="2">The sequence shown here is derived from an EMBL/GenBank/DDBJ whole genome shotgun (WGS) entry which is preliminary data.</text>
</comment>
<dbReference type="PANTHER" id="PTHR37271:SF1">
    <property type="entry name" value="KARYOGAMY PROTEIN KAR9"/>
    <property type="match status" value="1"/>
</dbReference>
<dbReference type="GO" id="GO:0005938">
    <property type="term" value="C:cell cortex"/>
    <property type="evidence" value="ECO:0007669"/>
    <property type="project" value="TreeGrafter"/>
</dbReference>
<proteinExistence type="predicted"/>